<sequence length="79" mass="9009">MHPLLSQSRELGDGESGGADQISVVNQEEVKMCVGLRVRWVMVVRWCVMWVALEVMFRLMNKGEEGEDGLLEGVMTRWL</sequence>
<name>A0AAU9LVW2_9ASTR</name>
<keyword evidence="2" id="KW-1185">Reference proteome</keyword>
<comment type="caution">
    <text evidence="1">The sequence shown here is derived from an EMBL/GenBank/DDBJ whole genome shotgun (WGS) entry which is preliminary data.</text>
</comment>
<evidence type="ECO:0000313" key="1">
    <source>
        <dbReference type="EMBL" id="CAH1418971.1"/>
    </source>
</evidence>
<dbReference type="EMBL" id="CAKMRJ010000188">
    <property type="protein sequence ID" value="CAH1418971.1"/>
    <property type="molecule type" value="Genomic_DNA"/>
</dbReference>
<organism evidence="1 2">
    <name type="scientific">Lactuca virosa</name>
    <dbReference type="NCBI Taxonomy" id="75947"/>
    <lineage>
        <taxon>Eukaryota</taxon>
        <taxon>Viridiplantae</taxon>
        <taxon>Streptophyta</taxon>
        <taxon>Embryophyta</taxon>
        <taxon>Tracheophyta</taxon>
        <taxon>Spermatophyta</taxon>
        <taxon>Magnoliopsida</taxon>
        <taxon>eudicotyledons</taxon>
        <taxon>Gunneridae</taxon>
        <taxon>Pentapetalae</taxon>
        <taxon>asterids</taxon>
        <taxon>campanulids</taxon>
        <taxon>Asterales</taxon>
        <taxon>Asteraceae</taxon>
        <taxon>Cichorioideae</taxon>
        <taxon>Cichorieae</taxon>
        <taxon>Lactucinae</taxon>
        <taxon>Lactuca</taxon>
    </lineage>
</organism>
<proteinExistence type="predicted"/>
<accession>A0AAU9LVW2</accession>
<protein>
    <submittedName>
        <fullName evidence="1">Uncharacterized protein</fullName>
    </submittedName>
</protein>
<dbReference type="AlphaFoldDB" id="A0AAU9LVW2"/>
<evidence type="ECO:0000313" key="2">
    <source>
        <dbReference type="Proteomes" id="UP001157418"/>
    </source>
</evidence>
<reference evidence="1 2" key="1">
    <citation type="submission" date="2022-01" db="EMBL/GenBank/DDBJ databases">
        <authorList>
            <person name="Xiong W."/>
            <person name="Schranz E."/>
        </authorList>
    </citation>
    <scope>NUCLEOTIDE SEQUENCE [LARGE SCALE GENOMIC DNA]</scope>
</reference>
<gene>
    <name evidence="1" type="ORF">LVIROSA_LOCUS6536</name>
</gene>
<dbReference type="Proteomes" id="UP001157418">
    <property type="component" value="Unassembled WGS sequence"/>
</dbReference>